<dbReference type="RefSeq" id="WP_153340906.1">
    <property type="nucleotide sequence ID" value="NZ_WIVE01000004.1"/>
</dbReference>
<keyword evidence="3" id="KW-1185">Reference proteome</keyword>
<dbReference type="Pfam" id="PF04344">
    <property type="entry name" value="CheZ"/>
    <property type="match status" value="1"/>
</dbReference>
<proteinExistence type="predicted"/>
<dbReference type="GO" id="GO:0009288">
    <property type="term" value="C:bacterial-type flagellum"/>
    <property type="evidence" value="ECO:0007669"/>
    <property type="project" value="InterPro"/>
</dbReference>
<evidence type="ECO:0000313" key="2">
    <source>
        <dbReference type="EMBL" id="MQX35426.1"/>
    </source>
</evidence>
<feature type="region of interest" description="Disordered" evidence="1">
    <location>
        <begin position="176"/>
        <end position="242"/>
    </location>
</feature>
<protein>
    <recommendedName>
        <fullName evidence="4">Chemotaxis protein CheZ</fullName>
    </recommendedName>
</protein>
<name>A0A7X1ZBD9_9PROT</name>
<dbReference type="InterPro" id="IPR007439">
    <property type="entry name" value="Chemotax_Pase_CheZ"/>
</dbReference>
<evidence type="ECO:0000256" key="1">
    <source>
        <dbReference type="SAM" id="MobiDB-lite"/>
    </source>
</evidence>
<dbReference type="Gene3D" id="1.10.287.500">
    <property type="entry name" value="Helix hairpin bin"/>
    <property type="match status" value="1"/>
</dbReference>
<accession>A0A7X1ZBD9</accession>
<evidence type="ECO:0008006" key="4">
    <source>
        <dbReference type="Google" id="ProtNLM"/>
    </source>
</evidence>
<dbReference type="Proteomes" id="UP000434582">
    <property type="component" value="Unassembled WGS sequence"/>
</dbReference>
<gene>
    <name evidence="2" type="ORF">GHC57_02725</name>
</gene>
<organism evidence="2 3">
    <name type="scientific">Roseospira navarrensis</name>
    <dbReference type="NCBI Taxonomy" id="140058"/>
    <lineage>
        <taxon>Bacteria</taxon>
        <taxon>Pseudomonadati</taxon>
        <taxon>Pseudomonadota</taxon>
        <taxon>Alphaproteobacteria</taxon>
        <taxon>Rhodospirillales</taxon>
        <taxon>Rhodospirillaceae</taxon>
        <taxon>Roseospira</taxon>
    </lineage>
</organism>
<dbReference type="SUPFAM" id="SSF75708">
    <property type="entry name" value="Chemotaxis phosphatase CheZ"/>
    <property type="match status" value="1"/>
</dbReference>
<evidence type="ECO:0000313" key="3">
    <source>
        <dbReference type="Proteomes" id="UP000434582"/>
    </source>
</evidence>
<comment type="caution">
    <text evidence="2">The sequence shown here is derived from an EMBL/GenBank/DDBJ whole genome shotgun (WGS) entry which is preliminary data.</text>
</comment>
<feature type="compositionally biased region" description="Basic and acidic residues" evidence="1">
    <location>
        <begin position="188"/>
        <end position="203"/>
    </location>
</feature>
<dbReference type="OrthoDB" id="7269965at2"/>
<feature type="compositionally biased region" description="Basic and acidic residues" evidence="1">
    <location>
        <begin position="210"/>
        <end position="234"/>
    </location>
</feature>
<dbReference type="AlphaFoldDB" id="A0A7X1ZBD9"/>
<dbReference type="GO" id="GO:0003824">
    <property type="term" value="F:catalytic activity"/>
    <property type="evidence" value="ECO:0007669"/>
    <property type="project" value="InterPro"/>
</dbReference>
<dbReference type="GO" id="GO:0050920">
    <property type="term" value="P:regulation of chemotaxis"/>
    <property type="evidence" value="ECO:0007669"/>
    <property type="project" value="InterPro"/>
</dbReference>
<reference evidence="2 3" key="1">
    <citation type="submission" date="2019-10" db="EMBL/GenBank/DDBJ databases">
        <title>Draft whole-genome sequence of the purple nonsulfur photosynthetic bacterium Roseospira navarrensis DSM 15114.</title>
        <authorList>
            <person name="Kyndt J.A."/>
            <person name="Meyer T.E."/>
        </authorList>
    </citation>
    <scope>NUCLEOTIDE SEQUENCE [LARGE SCALE GENOMIC DNA]</scope>
    <source>
        <strain evidence="2 3">DSM 15114</strain>
    </source>
</reference>
<dbReference type="EMBL" id="WIVE01000004">
    <property type="protein sequence ID" value="MQX35426.1"/>
    <property type="molecule type" value="Genomic_DNA"/>
</dbReference>
<sequence>MSDSEDVRILRQELRGLFDRIQKIRHEIASIRKPGDDHDRFASMSDELDAIVDATETATNTIMENAETIDDLMRTARPAVADEEAVKALDRVPDHIGAIFEACSFQDITGQRITKVVKTLQYIEQRVNALIHVWGEAELSGEPGRSELDELPADDERRLLNGPQLAGEGVSQSDVDAILNGAEPAGTDQEKAQKRRAVAERRAAASGADTDAKRKADPDRDSKGGDEAPPKMDQTDIDSMFD</sequence>